<keyword evidence="3" id="KW-1185">Reference proteome</keyword>
<organism evidence="2 3">
    <name type="scientific">Deinococcus arboris</name>
    <dbReference type="NCBI Taxonomy" id="2682977"/>
    <lineage>
        <taxon>Bacteria</taxon>
        <taxon>Thermotogati</taxon>
        <taxon>Deinococcota</taxon>
        <taxon>Deinococci</taxon>
        <taxon>Deinococcales</taxon>
        <taxon>Deinococcaceae</taxon>
        <taxon>Deinococcus</taxon>
    </lineage>
</organism>
<evidence type="ECO:0000259" key="1">
    <source>
        <dbReference type="Pfam" id="PF21418"/>
    </source>
</evidence>
<reference evidence="2 3" key="1">
    <citation type="submission" date="2019-12" db="EMBL/GenBank/DDBJ databases">
        <title>Deinococcus sp. HMF7620 Genome sequencing and assembly.</title>
        <authorList>
            <person name="Kang H."/>
            <person name="Kim H."/>
            <person name="Joh K."/>
        </authorList>
    </citation>
    <scope>NUCLEOTIDE SEQUENCE [LARGE SCALE GENOMIC DNA]</scope>
    <source>
        <strain evidence="2 3">HMF7620</strain>
    </source>
</reference>
<feature type="domain" description="Lincosamide nucleotidyltransferase-like C-terminal" evidence="1">
    <location>
        <begin position="150"/>
        <end position="253"/>
    </location>
</feature>
<gene>
    <name evidence="2" type="ORF">GO986_14045</name>
</gene>
<proteinExistence type="predicted"/>
<dbReference type="Pfam" id="PF21418">
    <property type="entry name" value="LinB-like_C"/>
    <property type="match status" value="1"/>
</dbReference>
<comment type="caution">
    <text evidence="2">The sequence shown here is derived from an EMBL/GenBank/DDBJ whole genome shotgun (WGS) entry which is preliminary data.</text>
</comment>
<protein>
    <recommendedName>
        <fullName evidence="1">Lincosamide nucleotidyltransferase-like C-terminal domain-containing protein</fullName>
    </recommendedName>
</protein>
<evidence type="ECO:0000313" key="3">
    <source>
        <dbReference type="Proteomes" id="UP000483286"/>
    </source>
</evidence>
<dbReference type="AlphaFoldDB" id="A0A7C9M9T4"/>
<dbReference type="Gene3D" id="3.30.460.10">
    <property type="entry name" value="Beta Polymerase, domain 2"/>
    <property type="match status" value="1"/>
</dbReference>
<dbReference type="InterPro" id="IPR043519">
    <property type="entry name" value="NT_sf"/>
</dbReference>
<evidence type="ECO:0000313" key="2">
    <source>
        <dbReference type="EMBL" id="MVN87879.1"/>
    </source>
</evidence>
<name>A0A7C9M9T4_9DEIO</name>
<sequence length="264" mass="28798">MTTGGLAGLLALDAQLRAALQAEGGFSHVAAYGSVPQGQADAHSDLEYWAFLAPGAAVEAQDWLSTQLDVQHFVVNEFGTPTALLPGLRRVELHVVPAARLPEVEDWTPQHVRPTQMLVKDEDGRLARHLAVLAGRTVHPADDAGLILGRLLNWLAFGLNVLARGERVRAHELLGWVQGGLLRLARLQEKRTDHWPNPSRRAEQELSVASLTRYAGITAGLPDLERAYAGAVTWTLDLADELRLTVPLALARDLRERAPSVPRT</sequence>
<dbReference type="Proteomes" id="UP000483286">
    <property type="component" value="Unassembled WGS sequence"/>
</dbReference>
<dbReference type="RefSeq" id="WP_157459942.1">
    <property type="nucleotide sequence ID" value="NZ_WQLB01000020.1"/>
</dbReference>
<dbReference type="Gene3D" id="1.20.120.330">
    <property type="entry name" value="Nucleotidyltransferases domain 2"/>
    <property type="match status" value="1"/>
</dbReference>
<dbReference type="InterPro" id="IPR048495">
    <property type="entry name" value="LinB-like_C"/>
</dbReference>
<dbReference type="EMBL" id="WQLB01000020">
    <property type="protein sequence ID" value="MVN87879.1"/>
    <property type="molecule type" value="Genomic_DNA"/>
</dbReference>
<accession>A0A7C9M9T4</accession>